<comment type="caution">
    <text evidence="2">The sequence shown here is derived from an EMBL/GenBank/DDBJ whole genome shotgun (WGS) entry which is preliminary data.</text>
</comment>
<feature type="region of interest" description="Disordered" evidence="1">
    <location>
        <begin position="78"/>
        <end position="140"/>
    </location>
</feature>
<dbReference type="RefSeq" id="WP_186858978.1">
    <property type="nucleotide sequence ID" value="NZ_JACOON010000009.1"/>
</dbReference>
<dbReference type="EMBL" id="JACOON010000009">
    <property type="protein sequence ID" value="MBC5649530.1"/>
    <property type="molecule type" value="Genomic_DNA"/>
</dbReference>
<dbReference type="Pfam" id="PF11208">
    <property type="entry name" value="DUF2992"/>
    <property type="match status" value="1"/>
</dbReference>
<evidence type="ECO:0000256" key="1">
    <source>
        <dbReference type="SAM" id="MobiDB-lite"/>
    </source>
</evidence>
<dbReference type="Proteomes" id="UP000606889">
    <property type="component" value="Unassembled WGS sequence"/>
</dbReference>
<gene>
    <name evidence="2" type="ORF">H8S18_14375</name>
</gene>
<keyword evidence="3" id="KW-1185">Reference proteome</keyword>
<evidence type="ECO:0000313" key="3">
    <source>
        <dbReference type="Proteomes" id="UP000606889"/>
    </source>
</evidence>
<proteinExistence type="predicted"/>
<organism evidence="2 3">
    <name type="scientific">Christensenella tenuis</name>
    <dbReference type="NCBI Taxonomy" id="2763033"/>
    <lineage>
        <taxon>Bacteria</taxon>
        <taxon>Bacillati</taxon>
        <taxon>Bacillota</taxon>
        <taxon>Clostridia</taxon>
        <taxon>Christensenellales</taxon>
        <taxon>Christensenellaceae</taxon>
        <taxon>Christensenella</taxon>
    </lineage>
</organism>
<protein>
    <submittedName>
        <fullName evidence="2">YjdF family protein</fullName>
    </submittedName>
</protein>
<evidence type="ECO:0000313" key="2">
    <source>
        <dbReference type="EMBL" id="MBC5649530.1"/>
    </source>
</evidence>
<accession>A0ABR7EIC0</accession>
<sequence>MDGTALSLTVFFDDPFWVGIFERRQAGMLSVCKVTFGAEPRDCEVYAAWLRHWNELRFSPPVKIQKYPVQRVINPKRMQRAAGREVQRQGMGTRAQEALKMQHEQAKRERKTAGHGQAEQEKERRFYLRQQKKKEKHRGR</sequence>
<dbReference type="InterPro" id="IPR016787">
    <property type="entry name" value="UCP021328"/>
</dbReference>
<feature type="compositionally biased region" description="Basic residues" evidence="1">
    <location>
        <begin position="130"/>
        <end position="140"/>
    </location>
</feature>
<name>A0ABR7EIC0_9FIRM</name>
<reference evidence="2 3" key="1">
    <citation type="submission" date="2020-08" db="EMBL/GenBank/DDBJ databases">
        <title>Genome public.</title>
        <authorList>
            <person name="Liu C."/>
            <person name="Sun Q."/>
        </authorList>
    </citation>
    <scope>NUCLEOTIDE SEQUENCE [LARGE SCALE GENOMIC DNA]</scope>
    <source>
        <strain evidence="2 3">NSJ-35</strain>
    </source>
</reference>
<dbReference type="PIRSF" id="PIRSF021328">
    <property type="entry name" value="UCP021328"/>
    <property type="match status" value="1"/>
</dbReference>